<feature type="region of interest" description="Disordered" evidence="2">
    <location>
        <begin position="147"/>
        <end position="173"/>
    </location>
</feature>
<evidence type="ECO:0000256" key="2">
    <source>
        <dbReference type="SAM" id="MobiDB-lite"/>
    </source>
</evidence>
<organism evidence="3 4">
    <name type="scientific">Maudiozyma saulgeensis</name>
    <dbReference type="NCBI Taxonomy" id="1789683"/>
    <lineage>
        <taxon>Eukaryota</taxon>
        <taxon>Fungi</taxon>
        <taxon>Dikarya</taxon>
        <taxon>Ascomycota</taxon>
        <taxon>Saccharomycotina</taxon>
        <taxon>Saccharomycetes</taxon>
        <taxon>Saccharomycetales</taxon>
        <taxon>Saccharomycetaceae</taxon>
        <taxon>Maudiozyma</taxon>
    </lineage>
</organism>
<proteinExistence type="inferred from homology"/>
<evidence type="ECO:0000256" key="1">
    <source>
        <dbReference type="ARBA" id="ARBA00009207"/>
    </source>
</evidence>
<feature type="region of interest" description="Disordered" evidence="2">
    <location>
        <begin position="210"/>
        <end position="246"/>
    </location>
</feature>
<feature type="compositionally biased region" description="Polar residues" evidence="2">
    <location>
        <begin position="338"/>
        <end position="348"/>
    </location>
</feature>
<reference evidence="3 4" key="1">
    <citation type="submission" date="2017-04" db="EMBL/GenBank/DDBJ databases">
        <authorList>
            <person name="Afonso C.L."/>
            <person name="Miller P.J."/>
            <person name="Scott M.A."/>
            <person name="Spackman E."/>
            <person name="Goraichik I."/>
            <person name="Dimitrov K.M."/>
            <person name="Suarez D.L."/>
            <person name="Swayne D.E."/>
        </authorList>
    </citation>
    <scope>NUCLEOTIDE SEQUENCE [LARGE SCALE GENOMIC DNA]</scope>
</reference>
<dbReference type="GO" id="GO:0030289">
    <property type="term" value="C:protein phosphatase 4 complex"/>
    <property type="evidence" value="ECO:0007669"/>
    <property type="project" value="InterPro"/>
</dbReference>
<evidence type="ECO:0000313" key="3">
    <source>
        <dbReference type="EMBL" id="SMN20865.1"/>
    </source>
</evidence>
<feature type="region of interest" description="Disordered" evidence="2">
    <location>
        <begin position="275"/>
        <end position="352"/>
    </location>
</feature>
<dbReference type="EMBL" id="FXLY01000006">
    <property type="protein sequence ID" value="SMN20865.1"/>
    <property type="molecule type" value="Genomic_DNA"/>
</dbReference>
<name>A0A1X7R5F4_9SACH</name>
<dbReference type="Pfam" id="PF09184">
    <property type="entry name" value="PPP4R2"/>
    <property type="match status" value="1"/>
</dbReference>
<dbReference type="PANTHER" id="PTHR16487">
    <property type="entry name" value="PPP4R2-RELATED PROTEIN"/>
    <property type="match status" value="1"/>
</dbReference>
<keyword evidence="4" id="KW-1185">Reference proteome</keyword>
<dbReference type="AlphaFoldDB" id="A0A1X7R5F4"/>
<dbReference type="STRING" id="1789683.A0A1X7R5F4"/>
<comment type="similarity">
    <text evidence="1">Belongs to the PPP4R2 family.</text>
</comment>
<dbReference type="PANTHER" id="PTHR16487:SF0">
    <property type="entry name" value="PROTEIN PHOSPHATASE 4 REGULATORY SUBUNIT 2-RELATED"/>
    <property type="match status" value="1"/>
</dbReference>
<protein>
    <submittedName>
        <fullName evidence="3">Similar to Saccharomyces cerevisiae YBL046W PSY4 Regulatory subunit of protein phosphatase PP4</fullName>
    </submittedName>
</protein>
<dbReference type="InterPro" id="IPR015267">
    <property type="entry name" value="PPP4R2"/>
</dbReference>
<feature type="compositionally biased region" description="Acidic residues" evidence="2">
    <location>
        <begin position="214"/>
        <end position="226"/>
    </location>
</feature>
<dbReference type="GO" id="GO:0005737">
    <property type="term" value="C:cytoplasm"/>
    <property type="evidence" value="ECO:0007669"/>
    <property type="project" value="TreeGrafter"/>
</dbReference>
<dbReference type="GO" id="GO:0019888">
    <property type="term" value="F:protein phosphatase regulator activity"/>
    <property type="evidence" value="ECO:0007669"/>
    <property type="project" value="InterPro"/>
</dbReference>
<evidence type="ECO:0000313" key="4">
    <source>
        <dbReference type="Proteomes" id="UP000196158"/>
    </source>
</evidence>
<dbReference type="Proteomes" id="UP000196158">
    <property type="component" value="Unassembled WGS sequence"/>
</dbReference>
<feature type="compositionally biased region" description="Acidic residues" evidence="2">
    <location>
        <begin position="292"/>
        <end position="309"/>
    </location>
</feature>
<dbReference type="OrthoDB" id="341898at2759"/>
<gene>
    <name evidence="3" type="ORF">KASA_0M02904G</name>
</gene>
<accession>A0A1X7R5F4</accession>
<feature type="compositionally biased region" description="Acidic residues" evidence="2">
    <location>
        <begin position="275"/>
        <end position="285"/>
    </location>
</feature>
<sequence>MTEVLIRDDDLRLTDDDNVSNNMNGIKSEKLYDFLQTLSTCKTDAVNNFCDITPHELLPLLLDHLLVTIPNELFLKNSAYDQQRLETISRWMTENFLKLNLFPFTILRICQLCYDPFKYFKINELTKFINALEKCCVVTSPLDTKDNTDPEVKNSDMNQKNCRGPTEIEDGLEGNDEDVSLVKIPWLDEVKPDPEFPQFLKDIDNIMSVNFGYDDGEEDEDEDEDMEQHQGSLDRDDNDIMMGDHPGSNVIVEEYYEDDGDIESDNVNVMDQEIDSDDVDDDDYNENASESPSDEDEDEEEEEEEEGNGADENKQTSVQDTKTPRKRKPMELDIFDYNDNSQVSNDELTTPKKYKQDDGTLVIESPVVTTSLESKQSNIMDTNTVTTTTECSKLEGVDSTSDSRLDKRIVGTNNVGSTMMTGTSMLYSPCDENVVTVNNNEKMRAITDINETSPLGNKTR</sequence>
<dbReference type="GO" id="GO:0005634">
    <property type="term" value="C:nucleus"/>
    <property type="evidence" value="ECO:0007669"/>
    <property type="project" value="TreeGrafter"/>
</dbReference>